<sequence>MNNGIRIQVIDLNTPVIKKATEEIRGGEGQSPFNKMFKEDGLIYIFLRNILVEGRFPMNHFLRLKKALSD</sequence>
<evidence type="ECO:0000313" key="1">
    <source>
        <dbReference type="EMBL" id="RLN41846.1"/>
    </source>
</evidence>
<accession>A0A3L6TQC4</accession>
<dbReference type="Proteomes" id="UP000275267">
    <property type="component" value="Unassembled WGS sequence"/>
</dbReference>
<reference evidence="2" key="1">
    <citation type="journal article" date="2019" name="Nat. Commun.">
        <title>The genome of broomcorn millet.</title>
        <authorList>
            <person name="Zou C."/>
            <person name="Miki D."/>
            <person name="Li D."/>
            <person name="Tang Q."/>
            <person name="Xiao L."/>
            <person name="Rajput S."/>
            <person name="Deng P."/>
            <person name="Jia W."/>
            <person name="Huang R."/>
            <person name="Zhang M."/>
            <person name="Sun Y."/>
            <person name="Hu J."/>
            <person name="Fu X."/>
            <person name="Schnable P.S."/>
            <person name="Li F."/>
            <person name="Zhang H."/>
            <person name="Feng B."/>
            <person name="Zhu X."/>
            <person name="Liu R."/>
            <person name="Schnable J.C."/>
            <person name="Zhu J.-K."/>
            <person name="Zhang H."/>
        </authorList>
    </citation>
    <scope>NUCLEOTIDE SEQUENCE [LARGE SCALE GENOMIC DNA]</scope>
</reference>
<gene>
    <name evidence="1" type="ORF">C2845_PM01G44540</name>
</gene>
<keyword evidence="2" id="KW-1185">Reference proteome</keyword>
<comment type="caution">
    <text evidence="1">The sequence shown here is derived from an EMBL/GenBank/DDBJ whole genome shotgun (WGS) entry which is preliminary data.</text>
</comment>
<evidence type="ECO:0000313" key="2">
    <source>
        <dbReference type="Proteomes" id="UP000275267"/>
    </source>
</evidence>
<organism evidence="1 2">
    <name type="scientific">Panicum miliaceum</name>
    <name type="common">Proso millet</name>
    <name type="synonym">Broomcorn millet</name>
    <dbReference type="NCBI Taxonomy" id="4540"/>
    <lineage>
        <taxon>Eukaryota</taxon>
        <taxon>Viridiplantae</taxon>
        <taxon>Streptophyta</taxon>
        <taxon>Embryophyta</taxon>
        <taxon>Tracheophyta</taxon>
        <taxon>Spermatophyta</taxon>
        <taxon>Magnoliopsida</taxon>
        <taxon>Liliopsida</taxon>
        <taxon>Poales</taxon>
        <taxon>Poaceae</taxon>
        <taxon>PACMAD clade</taxon>
        <taxon>Panicoideae</taxon>
        <taxon>Panicodae</taxon>
        <taxon>Paniceae</taxon>
        <taxon>Panicinae</taxon>
        <taxon>Panicum</taxon>
        <taxon>Panicum sect. Panicum</taxon>
    </lineage>
</organism>
<name>A0A3L6TQC4_PANMI</name>
<dbReference type="EMBL" id="PQIB02000001">
    <property type="protein sequence ID" value="RLN41846.1"/>
    <property type="molecule type" value="Genomic_DNA"/>
</dbReference>
<proteinExistence type="predicted"/>
<dbReference type="AlphaFoldDB" id="A0A3L6TQC4"/>
<protein>
    <submittedName>
        <fullName evidence="1">Uncharacterized protein</fullName>
    </submittedName>
</protein>